<name>A0ABY6U5H1_BIOOC</name>
<organism evidence="2 3">
    <name type="scientific">Bionectria ochroleuca</name>
    <name type="common">Gliocladium roseum</name>
    <dbReference type="NCBI Taxonomy" id="29856"/>
    <lineage>
        <taxon>Eukaryota</taxon>
        <taxon>Fungi</taxon>
        <taxon>Dikarya</taxon>
        <taxon>Ascomycota</taxon>
        <taxon>Pezizomycotina</taxon>
        <taxon>Sordariomycetes</taxon>
        <taxon>Hypocreomycetidae</taxon>
        <taxon>Hypocreales</taxon>
        <taxon>Bionectriaceae</taxon>
        <taxon>Clonostachys</taxon>
    </lineage>
</organism>
<accession>A0ABY6U5H1</accession>
<sequence length="717" mass="78316">MPGPLSPVTACALKELEIIGGHSSRVYNSTQLPSALTLTLEGQHTSPREKPSLCLLVNSGSRCILSIRLSDLLPTKPPFSQAISTKADTQQLRVDVQEQEHAVIAAFEHRREFNLAVYMLQEYGFSIKEAAVETTEVGYDCSQASTLAFENPADFRPRLSSFTTFPGTVSGASPASQSELPWEPHVGPISPDAHPEFLSNGHLSMPNQLLQTRQNSCPSNFSSTSHLNQTPYMSQLNPYSFFLGKQAFNDYRPKVSSPLRNTLSPNEPFRVIPPLSSQNLVNLPPSPTPIAPSETGDYSPQPDLYSDSRLAISSQSPIPPRSFSPSPISIYRQLSDSSMELSSPKLHHFRELMPPTRNLPFDHSQKEGLQNLANDQGLITREKPPNSSPPKVQGKRKRKPKAAEPMKLTSSGSPKKPAKGKTIPRITATDSSQDHTTIKASPAIIAPASSRHGLSSKAKIQKALPLSPSAKNSNKISAESKKDATRVSSANKSKRKPESKTKPRSKASIKVKLPNTAGDRSPNEMTSLADATPEFLSNTQAADLKKKGDGNSPLKARSLCSSNGIPDIVHSQPQRKSSRLAKKARSLKDNSVKGSPPKSTASEAQQEISSELPATETHLASETVLQEQEPEPTELQPPAQSNCSVVNNELAILVTDEMLRQVNEMTSDLFDQFEADINGGKDDPTLARYYLGQIMEARKDFWHSEVAKLTQEEFPVY</sequence>
<feature type="region of interest" description="Disordered" evidence="1">
    <location>
        <begin position="376"/>
        <end position="613"/>
    </location>
</feature>
<evidence type="ECO:0000313" key="3">
    <source>
        <dbReference type="Proteomes" id="UP000766486"/>
    </source>
</evidence>
<dbReference type="Proteomes" id="UP000766486">
    <property type="component" value="Unassembled WGS sequence"/>
</dbReference>
<gene>
    <name evidence="2" type="ORF">CLO192961_LOCUS186640</name>
</gene>
<evidence type="ECO:0000313" key="2">
    <source>
        <dbReference type="EMBL" id="VUC26287.1"/>
    </source>
</evidence>
<feature type="region of interest" description="Disordered" evidence="1">
    <location>
        <begin position="275"/>
        <end position="306"/>
    </location>
</feature>
<feature type="compositionally biased region" description="Polar residues" evidence="1">
    <location>
        <begin position="597"/>
        <end position="609"/>
    </location>
</feature>
<feature type="compositionally biased region" description="Basic residues" evidence="1">
    <location>
        <begin position="576"/>
        <end position="585"/>
    </location>
</feature>
<feature type="compositionally biased region" description="Low complexity" evidence="1">
    <location>
        <begin position="440"/>
        <end position="450"/>
    </location>
</feature>
<evidence type="ECO:0000256" key="1">
    <source>
        <dbReference type="SAM" id="MobiDB-lite"/>
    </source>
</evidence>
<comment type="caution">
    <text evidence="2">The sequence shown here is derived from an EMBL/GenBank/DDBJ whole genome shotgun (WGS) entry which is preliminary data.</text>
</comment>
<proteinExistence type="predicted"/>
<dbReference type="EMBL" id="CABFNS010000745">
    <property type="protein sequence ID" value="VUC26287.1"/>
    <property type="molecule type" value="Genomic_DNA"/>
</dbReference>
<reference evidence="2 3" key="1">
    <citation type="submission" date="2019-06" db="EMBL/GenBank/DDBJ databases">
        <authorList>
            <person name="Broberg M."/>
        </authorList>
    </citation>
    <scope>NUCLEOTIDE SEQUENCE [LARGE SCALE GENOMIC DNA]</scope>
</reference>
<protein>
    <recommendedName>
        <fullName evidence="4">UBA domain-containing protein</fullName>
    </recommendedName>
</protein>
<keyword evidence="3" id="KW-1185">Reference proteome</keyword>
<evidence type="ECO:0008006" key="4">
    <source>
        <dbReference type="Google" id="ProtNLM"/>
    </source>
</evidence>